<dbReference type="PROSITE" id="PS50879">
    <property type="entry name" value="RNASE_H_1"/>
    <property type="match status" value="1"/>
</dbReference>
<dbReference type="HAMAP" id="MF_00042">
    <property type="entry name" value="RNase_H"/>
    <property type="match status" value="1"/>
</dbReference>
<dbReference type="PANTHER" id="PTHR10642">
    <property type="entry name" value="RIBONUCLEASE H1"/>
    <property type="match status" value="1"/>
</dbReference>
<evidence type="ECO:0000256" key="1">
    <source>
        <dbReference type="ARBA" id="ARBA00000077"/>
    </source>
</evidence>
<evidence type="ECO:0000256" key="8">
    <source>
        <dbReference type="ARBA" id="ARBA00022722"/>
    </source>
</evidence>
<dbReference type="NCBIfam" id="NF001236">
    <property type="entry name" value="PRK00203.1"/>
    <property type="match status" value="1"/>
</dbReference>
<dbReference type="OrthoDB" id="6340616at2759"/>
<evidence type="ECO:0000313" key="13">
    <source>
        <dbReference type="EMBL" id="CAD7235244.1"/>
    </source>
</evidence>
<keyword evidence="8" id="KW-0540">Nuclease</keyword>
<protein>
    <recommendedName>
        <fullName evidence="7">Ribonuclease H</fullName>
        <ecNumber evidence="6">3.1.26.4</ecNumber>
    </recommendedName>
</protein>
<dbReference type="InterPro" id="IPR002156">
    <property type="entry name" value="RNaseH_domain"/>
</dbReference>
<comment type="catalytic activity">
    <reaction evidence="1">
        <text>Endonucleolytic cleavage to 5'-phosphomonoester.</text>
        <dbReference type="EC" id="3.1.26.4"/>
    </reaction>
</comment>
<keyword evidence="9" id="KW-0479">Metal-binding</keyword>
<organism evidence="13">
    <name type="scientific">Cyprideis torosa</name>
    <dbReference type="NCBI Taxonomy" id="163714"/>
    <lineage>
        <taxon>Eukaryota</taxon>
        <taxon>Metazoa</taxon>
        <taxon>Ecdysozoa</taxon>
        <taxon>Arthropoda</taxon>
        <taxon>Crustacea</taxon>
        <taxon>Oligostraca</taxon>
        <taxon>Ostracoda</taxon>
        <taxon>Podocopa</taxon>
        <taxon>Podocopida</taxon>
        <taxon>Cytherocopina</taxon>
        <taxon>Cytheroidea</taxon>
        <taxon>Cytherideidae</taxon>
        <taxon>Cyprideis</taxon>
    </lineage>
</organism>
<dbReference type="InterPro" id="IPR022892">
    <property type="entry name" value="RNaseHI"/>
</dbReference>
<dbReference type="CDD" id="cd09278">
    <property type="entry name" value="RNase_HI_prokaryote_like"/>
    <property type="match status" value="1"/>
</dbReference>
<dbReference type="FunFam" id="3.40.970.10:FF:000002">
    <property type="entry name" value="Ribonuclease H"/>
    <property type="match status" value="1"/>
</dbReference>
<gene>
    <name evidence="13" type="ORF">CTOB1V02_LOCUS13060</name>
</gene>
<dbReference type="InterPro" id="IPR011320">
    <property type="entry name" value="RNase_H1_N"/>
</dbReference>
<dbReference type="SUPFAM" id="SSF53098">
    <property type="entry name" value="Ribonuclease H-like"/>
    <property type="match status" value="1"/>
</dbReference>
<accession>A0A7R8WR04</accession>
<evidence type="ECO:0000256" key="2">
    <source>
        <dbReference type="ARBA" id="ARBA00001946"/>
    </source>
</evidence>
<dbReference type="InterPro" id="IPR017067">
    <property type="entry name" value="RNase_H1_euk"/>
</dbReference>
<evidence type="ECO:0000256" key="7">
    <source>
        <dbReference type="ARBA" id="ARBA00017721"/>
    </source>
</evidence>
<dbReference type="InterPro" id="IPR012337">
    <property type="entry name" value="RNaseH-like_sf"/>
</dbReference>
<dbReference type="SUPFAM" id="SSF55658">
    <property type="entry name" value="L9 N-domain-like"/>
    <property type="match status" value="1"/>
</dbReference>
<dbReference type="EC" id="3.1.26.4" evidence="6"/>
<dbReference type="InterPro" id="IPR037056">
    <property type="entry name" value="RNase_H1_N_sf"/>
</dbReference>
<comment type="similarity">
    <text evidence="4">Belongs to the RNase H family.</text>
</comment>
<dbReference type="Pfam" id="PF00075">
    <property type="entry name" value="RNase_H"/>
    <property type="match status" value="1"/>
</dbReference>
<dbReference type="InterPro" id="IPR009027">
    <property type="entry name" value="Ribosomal_bL9/RNase_H1_N"/>
</dbReference>
<dbReference type="Pfam" id="PF01693">
    <property type="entry name" value="Cauli_VI"/>
    <property type="match status" value="1"/>
</dbReference>
<dbReference type="EMBL" id="OB671875">
    <property type="protein sequence ID" value="CAD7235244.1"/>
    <property type="molecule type" value="Genomic_DNA"/>
</dbReference>
<evidence type="ECO:0000256" key="10">
    <source>
        <dbReference type="ARBA" id="ARBA00022759"/>
    </source>
</evidence>
<reference evidence="13" key="1">
    <citation type="submission" date="2020-11" db="EMBL/GenBank/DDBJ databases">
        <authorList>
            <person name="Tran Van P."/>
        </authorList>
    </citation>
    <scope>NUCLEOTIDE SEQUENCE</scope>
</reference>
<comment type="function">
    <text evidence="3">Endonuclease that specifically degrades the RNA of RNA-DNA hybrids.</text>
</comment>
<keyword evidence="12" id="KW-0460">Magnesium</keyword>
<evidence type="ECO:0000256" key="4">
    <source>
        <dbReference type="ARBA" id="ARBA00005300"/>
    </source>
</evidence>
<comment type="cofactor">
    <cofactor evidence="2">
        <name>Mg(2+)</name>
        <dbReference type="ChEBI" id="CHEBI:18420"/>
    </cofactor>
</comment>
<dbReference type="Gene3D" id="3.40.970.10">
    <property type="entry name" value="Ribonuclease H1, N-terminal domain"/>
    <property type="match status" value="1"/>
</dbReference>
<dbReference type="GO" id="GO:0003676">
    <property type="term" value="F:nucleic acid binding"/>
    <property type="evidence" value="ECO:0007669"/>
    <property type="project" value="InterPro"/>
</dbReference>
<keyword evidence="10" id="KW-0255">Endonuclease</keyword>
<keyword evidence="11" id="KW-0378">Hydrolase</keyword>
<evidence type="ECO:0000256" key="11">
    <source>
        <dbReference type="ARBA" id="ARBA00022801"/>
    </source>
</evidence>
<dbReference type="GO" id="GO:0043137">
    <property type="term" value="P:DNA replication, removal of RNA primer"/>
    <property type="evidence" value="ECO:0007669"/>
    <property type="project" value="TreeGrafter"/>
</dbReference>
<comment type="subunit">
    <text evidence="5">Monomer.</text>
</comment>
<dbReference type="AlphaFoldDB" id="A0A7R8WR04"/>
<name>A0A7R8WR04_9CRUS</name>
<dbReference type="Gene3D" id="3.30.420.10">
    <property type="entry name" value="Ribonuclease H-like superfamily/Ribonuclease H"/>
    <property type="match status" value="1"/>
</dbReference>
<dbReference type="InterPro" id="IPR036397">
    <property type="entry name" value="RNaseH_sf"/>
</dbReference>
<dbReference type="PIRSF" id="PIRSF036852">
    <property type="entry name" value="Ribonuclease_H1_euk"/>
    <property type="match status" value="1"/>
</dbReference>
<evidence type="ECO:0000256" key="5">
    <source>
        <dbReference type="ARBA" id="ARBA00011245"/>
    </source>
</evidence>
<sequence length="233" mass="25883">MAKKKVYAVKVGRASGLYQSWPEAERQIKGYPGARFKGFASEREAMEWMKGTETPRCLAPKVKEKSSVMTPPPQEGEVQIYTDGGALGNPGPGGYGVVLVRPGESNTELCQGFRRTTNNRMELLACIAGLRAIGKSAEQIDLFSDSSYVVNGIMKGWARNWRRRGWKKSDGQPALNPDLWAELLDLTEKRSVRFHWVKGHAGHPLNERCDELVRKAAKGDALAIDAEYEKKTS</sequence>
<evidence type="ECO:0000256" key="9">
    <source>
        <dbReference type="ARBA" id="ARBA00022723"/>
    </source>
</evidence>
<dbReference type="GO" id="GO:0000287">
    <property type="term" value="F:magnesium ion binding"/>
    <property type="evidence" value="ECO:0007669"/>
    <property type="project" value="InterPro"/>
</dbReference>
<dbReference type="GO" id="GO:0004523">
    <property type="term" value="F:RNA-DNA hybrid ribonuclease activity"/>
    <property type="evidence" value="ECO:0007669"/>
    <property type="project" value="UniProtKB-EC"/>
</dbReference>
<evidence type="ECO:0000256" key="3">
    <source>
        <dbReference type="ARBA" id="ARBA00004065"/>
    </source>
</evidence>
<dbReference type="InterPro" id="IPR050092">
    <property type="entry name" value="RNase_H"/>
</dbReference>
<evidence type="ECO:0000256" key="6">
    <source>
        <dbReference type="ARBA" id="ARBA00012180"/>
    </source>
</evidence>
<dbReference type="PANTHER" id="PTHR10642:SF26">
    <property type="entry name" value="RIBONUCLEASE H1"/>
    <property type="match status" value="1"/>
</dbReference>
<evidence type="ECO:0000256" key="12">
    <source>
        <dbReference type="ARBA" id="ARBA00022842"/>
    </source>
</evidence>
<proteinExistence type="inferred from homology"/>